<evidence type="ECO:0000313" key="3">
    <source>
        <dbReference type="Proteomes" id="UP000627573"/>
    </source>
</evidence>
<dbReference type="AlphaFoldDB" id="A0A8I1A1E3"/>
<organism evidence="2 3">
    <name type="scientific">Rhodococcus erythropolis</name>
    <name type="common">Arthrobacter picolinophilus</name>
    <dbReference type="NCBI Taxonomy" id="1833"/>
    <lineage>
        <taxon>Bacteria</taxon>
        <taxon>Bacillati</taxon>
        <taxon>Actinomycetota</taxon>
        <taxon>Actinomycetes</taxon>
        <taxon>Mycobacteriales</taxon>
        <taxon>Nocardiaceae</taxon>
        <taxon>Rhodococcus</taxon>
        <taxon>Rhodococcus erythropolis group</taxon>
    </lineage>
</organism>
<keyword evidence="3" id="KW-1185">Reference proteome</keyword>
<dbReference type="Proteomes" id="UP000627573">
    <property type="component" value="Unassembled WGS sequence"/>
</dbReference>
<accession>A0A8I1A1E3</accession>
<evidence type="ECO:0000313" key="2">
    <source>
        <dbReference type="EMBL" id="MBH5144290.1"/>
    </source>
</evidence>
<dbReference type="EMBL" id="JAECSB010000057">
    <property type="protein sequence ID" value="MBH5144290.1"/>
    <property type="molecule type" value="Genomic_DNA"/>
</dbReference>
<sequence>MTKNSGQKKAARKYQQEHPGTTLPEAMRAVARPTAEPFSMPDGYLLVDHEGMPTSFDPWEATPTVLMENAGAAAVPTLSDQEAASRSARTIESLIELLGARLDAQDRGMLRQATSAVRAEGPQDNGHRWGKSTLNPDFRSLLFRDINNNGPVELPVGLPSGGMVPESMKGLPAVAAAAFEPTPSEYRTDEPRSAEFTDAERQRIRSWSDREGPGSPGPE</sequence>
<gene>
    <name evidence="2" type="ORF">I3517_16870</name>
</gene>
<proteinExistence type="predicted"/>
<feature type="region of interest" description="Disordered" evidence="1">
    <location>
        <begin position="180"/>
        <end position="219"/>
    </location>
</feature>
<dbReference type="RefSeq" id="WP_149357557.1">
    <property type="nucleotide sequence ID" value="NZ_JAECSB010000057.1"/>
</dbReference>
<name>A0A8I1A1E3_RHOER</name>
<evidence type="ECO:0000256" key="1">
    <source>
        <dbReference type="SAM" id="MobiDB-lite"/>
    </source>
</evidence>
<comment type="caution">
    <text evidence="2">The sequence shown here is derived from an EMBL/GenBank/DDBJ whole genome shotgun (WGS) entry which is preliminary data.</text>
</comment>
<feature type="region of interest" description="Disordered" evidence="1">
    <location>
        <begin position="1"/>
        <end position="25"/>
    </location>
</feature>
<protein>
    <submittedName>
        <fullName evidence="2">Uncharacterized protein</fullName>
    </submittedName>
</protein>
<feature type="compositionally biased region" description="Basic and acidic residues" evidence="1">
    <location>
        <begin position="186"/>
        <end position="212"/>
    </location>
</feature>
<reference evidence="2 3" key="1">
    <citation type="submission" date="2020-12" db="EMBL/GenBank/DDBJ databases">
        <title>Draft genome sequence of furan degrading bacterial strain FUR100.</title>
        <authorList>
            <person name="Woiski C."/>
        </authorList>
    </citation>
    <scope>NUCLEOTIDE SEQUENCE [LARGE SCALE GENOMIC DNA]</scope>
    <source>
        <strain evidence="2 3">FUR100</strain>
    </source>
</reference>